<dbReference type="PANTHER" id="PTHR33991:SF1">
    <property type="entry name" value="DNA REPAIR PROTEIN RECO"/>
    <property type="match status" value="1"/>
</dbReference>
<dbReference type="InterPro" id="IPR012340">
    <property type="entry name" value="NA-bd_OB-fold"/>
</dbReference>
<protein>
    <recommendedName>
        <fullName evidence="2 7">DNA repair protein RecO</fullName>
    </recommendedName>
    <alternativeName>
        <fullName evidence="6 7">Recombination protein O</fullName>
    </alternativeName>
</protein>
<evidence type="ECO:0000259" key="8">
    <source>
        <dbReference type="Pfam" id="PF11967"/>
    </source>
</evidence>
<sequence>MRTRAIILKKQNTGEYDQLITCYTEEFGKLTAVAKSALKPNSIQAMHLDIFNLVDFELINGRATPIIAGAQAERMYSDMKTNLPALAGAYFFAEVFDRLVFDYQRDDEMWGFLTNLLEDFDKTTPTTTCRGSDQSVGEENFKELFKEKQASLISLLGYAPNMSECIFCSSQNSSDLLAYSPEGRGMVCKNCFFGGQRGIVLKNKELPSYDDCHTTTARLRSVAAPLRYAQGLLSISVMNAIFESLAERELHSLKLTRNVLE</sequence>
<dbReference type="Proteomes" id="UP000178908">
    <property type="component" value="Unassembled WGS sequence"/>
</dbReference>
<evidence type="ECO:0000256" key="5">
    <source>
        <dbReference type="ARBA" id="ARBA00023204"/>
    </source>
</evidence>
<proteinExistence type="inferred from homology"/>
<evidence type="ECO:0000256" key="6">
    <source>
        <dbReference type="ARBA" id="ARBA00033409"/>
    </source>
</evidence>
<keyword evidence="5 7" id="KW-0234">DNA repair</keyword>
<dbReference type="SUPFAM" id="SSF57863">
    <property type="entry name" value="ArfGap/RecO-like zinc finger"/>
    <property type="match status" value="1"/>
</dbReference>
<dbReference type="GO" id="GO:0006310">
    <property type="term" value="P:DNA recombination"/>
    <property type="evidence" value="ECO:0007669"/>
    <property type="project" value="UniProtKB-UniRule"/>
</dbReference>
<gene>
    <name evidence="7" type="primary">recO</name>
    <name evidence="9" type="ORF">A3C61_02530</name>
</gene>
<feature type="domain" description="DNA replication/recombination mediator RecO N-terminal" evidence="8">
    <location>
        <begin position="2"/>
        <end position="62"/>
    </location>
</feature>
<evidence type="ECO:0000256" key="1">
    <source>
        <dbReference type="ARBA" id="ARBA00007452"/>
    </source>
</evidence>
<dbReference type="EMBL" id="MGJO01000019">
    <property type="protein sequence ID" value="OGN09529.1"/>
    <property type="molecule type" value="Genomic_DNA"/>
</dbReference>
<evidence type="ECO:0000256" key="2">
    <source>
        <dbReference type="ARBA" id="ARBA00021310"/>
    </source>
</evidence>
<dbReference type="HAMAP" id="MF_00201">
    <property type="entry name" value="RecO"/>
    <property type="match status" value="1"/>
</dbReference>
<dbReference type="GO" id="GO:0006302">
    <property type="term" value="P:double-strand break repair"/>
    <property type="evidence" value="ECO:0007669"/>
    <property type="project" value="TreeGrafter"/>
</dbReference>
<dbReference type="SUPFAM" id="SSF50249">
    <property type="entry name" value="Nucleic acid-binding proteins"/>
    <property type="match status" value="1"/>
</dbReference>
<evidence type="ECO:0000256" key="4">
    <source>
        <dbReference type="ARBA" id="ARBA00023172"/>
    </source>
</evidence>
<name>A0A1F8FBA5_9BACT</name>
<dbReference type="PANTHER" id="PTHR33991">
    <property type="entry name" value="DNA REPAIR PROTEIN RECO"/>
    <property type="match status" value="1"/>
</dbReference>
<keyword evidence="3 7" id="KW-0227">DNA damage</keyword>
<dbReference type="Gene3D" id="1.20.1440.120">
    <property type="entry name" value="Recombination protein O, C-terminal domain"/>
    <property type="match status" value="1"/>
</dbReference>
<evidence type="ECO:0000313" key="10">
    <source>
        <dbReference type="Proteomes" id="UP000178908"/>
    </source>
</evidence>
<accession>A0A1F8FBA5</accession>
<comment type="function">
    <text evidence="7">Involved in DNA repair and RecF pathway recombination.</text>
</comment>
<dbReference type="InterPro" id="IPR022572">
    <property type="entry name" value="DNA_rep/recomb_RecO_N"/>
</dbReference>
<dbReference type="NCBIfam" id="TIGR00613">
    <property type="entry name" value="reco"/>
    <property type="match status" value="1"/>
</dbReference>
<evidence type="ECO:0000256" key="7">
    <source>
        <dbReference type="HAMAP-Rule" id="MF_00201"/>
    </source>
</evidence>
<evidence type="ECO:0000313" key="9">
    <source>
        <dbReference type="EMBL" id="OGN09529.1"/>
    </source>
</evidence>
<dbReference type="AlphaFoldDB" id="A0A1F8FBA5"/>
<reference evidence="9 10" key="1">
    <citation type="journal article" date="2016" name="Nat. Commun.">
        <title>Thousands of microbial genomes shed light on interconnected biogeochemical processes in an aquifer system.</title>
        <authorList>
            <person name="Anantharaman K."/>
            <person name="Brown C.T."/>
            <person name="Hug L.A."/>
            <person name="Sharon I."/>
            <person name="Castelle C.J."/>
            <person name="Probst A.J."/>
            <person name="Thomas B.C."/>
            <person name="Singh A."/>
            <person name="Wilkins M.J."/>
            <person name="Karaoz U."/>
            <person name="Brodie E.L."/>
            <person name="Williams K.H."/>
            <person name="Hubbard S.S."/>
            <person name="Banfield J.F."/>
        </authorList>
    </citation>
    <scope>NUCLEOTIDE SEQUENCE [LARGE SCALE GENOMIC DNA]</scope>
</reference>
<dbReference type="Gene3D" id="2.40.50.140">
    <property type="entry name" value="Nucleic acid-binding proteins"/>
    <property type="match status" value="1"/>
</dbReference>
<comment type="caution">
    <text evidence="9">The sequence shown here is derived from an EMBL/GenBank/DDBJ whole genome shotgun (WGS) entry which is preliminary data.</text>
</comment>
<dbReference type="InterPro" id="IPR042242">
    <property type="entry name" value="RecO_C"/>
</dbReference>
<comment type="similarity">
    <text evidence="1 7">Belongs to the RecO family.</text>
</comment>
<dbReference type="Pfam" id="PF02565">
    <property type="entry name" value="RecO_C"/>
    <property type="match status" value="1"/>
</dbReference>
<dbReference type="InterPro" id="IPR037278">
    <property type="entry name" value="ARFGAP/RecO"/>
</dbReference>
<organism evidence="9 10">
    <name type="scientific">Candidatus Yanofskybacteria bacterium RIFCSPHIGHO2_02_FULL_39_10</name>
    <dbReference type="NCBI Taxonomy" id="1802674"/>
    <lineage>
        <taxon>Bacteria</taxon>
        <taxon>Candidatus Yanofskyibacteriota</taxon>
    </lineage>
</organism>
<dbReference type="GO" id="GO:0043590">
    <property type="term" value="C:bacterial nucleoid"/>
    <property type="evidence" value="ECO:0007669"/>
    <property type="project" value="TreeGrafter"/>
</dbReference>
<dbReference type="Pfam" id="PF11967">
    <property type="entry name" value="RecO_N"/>
    <property type="match status" value="1"/>
</dbReference>
<dbReference type="InterPro" id="IPR003717">
    <property type="entry name" value="RecO"/>
</dbReference>
<keyword evidence="4 7" id="KW-0233">DNA recombination</keyword>
<evidence type="ECO:0000256" key="3">
    <source>
        <dbReference type="ARBA" id="ARBA00022763"/>
    </source>
</evidence>